<proteinExistence type="inferred from homology"/>
<gene>
    <name evidence="6" type="primary">psuG</name>
    <name evidence="7" type="ORF">HOP12_04860</name>
</gene>
<feature type="binding site" evidence="6">
    <location>
        <position position="138"/>
    </location>
    <ligand>
        <name>Mn(2+)</name>
        <dbReference type="ChEBI" id="CHEBI:29035"/>
    </ligand>
</feature>
<dbReference type="PANTHER" id="PTHR42909">
    <property type="entry name" value="ZGC:136858"/>
    <property type="match status" value="1"/>
</dbReference>
<comment type="function">
    <text evidence="6">Catalyzes the reversible cleavage of pseudouridine 5'-phosphate (PsiMP) to ribose 5-phosphate and uracil. Functions biologically in the cleavage direction, as part of a pseudouridine degradation pathway.</text>
</comment>
<evidence type="ECO:0000256" key="3">
    <source>
        <dbReference type="ARBA" id="ARBA00023211"/>
    </source>
</evidence>
<evidence type="ECO:0000256" key="1">
    <source>
        <dbReference type="ARBA" id="ARBA00022723"/>
    </source>
</evidence>
<comment type="caution">
    <text evidence="7">The sequence shown here is derived from an EMBL/GenBank/DDBJ whole genome shotgun (WGS) entry which is preliminary data.</text>
</comment>
<keyword evidence="3 6" id="KW-0464">Manganese</keyword>
<dbReference type="GO" id="GO:0046872">
    <property type="term" value="F:metal ion binding"/>
    <property type="evidence" value="ECO:0007669"/>
    <property type="project" value="UniProtKB-KW"/>
</dbReference>
<dbReference type="HAMAP" id="MF_01876">
    <property type="entry name" value="PsiMP_glycosidase"/>
    <property type="match status" value="1"/>
</dbReference>
<dbReference type="Proteomes" id="UP000580839">
    <property type="component" value="Unassembled WGS sequence"/>
</dbReference>
<dbReference type="GO" id="GO:0004730">
    <property type="term" value="F:pseudouridylate synthase activity"/>
    <property type="evidence" value="ECO:0007669"/>
    <property type="project" value="UniProtKB-UniRule"/>
</dbReference>
<dbReference type="InterPro" id="IPR007342">
    <property type="entry name" value="PsuG"/>
</dbReference>
<feature type="binding site" evidence="6">
    <location>
        <position position="86"/>
    </location>
    <ligand>
        <name>substrate</name>
    </ligand>
</feature>
<dbReference type="GO" id="GO:0016798">
    <property type="term" value="F:hydrolase activity, acting on glycosyl bonds"/>
    <property type="evidence" value="ECO:0007669"/>
    <property type="project" value="UniProtKB-KW"/>
</dbReference>
<comment type="cofactor">
    <cofactor evidence="6">
        <name>Mn(2+)</name>
        <dbReference type="ChEBI" id="CHEBI:29035"/>
    </cofactor>
    <text evidence="6">Binds 1 Mn(2+) ion per subunit.</text>
</comment>
<evidence type="ECO:0000256" key="5">
    <source>
        <dbReference type="ARBA" id="ARBA00023295"/>
    </source>
</evidence>
<evidence type="ECO:0000256" key="4">
    <source>
        <dbReference type="ARBA" id="ARBA00023239"/>
    </source>
</evidence>
<keyword evidence="4 6" id="KW-0456">Lyase</keyword>
<dbReference type="EMBL" id="JABFRW010000052">
    <property type="protein sequence ID" value="NOT33485.1"/>
    <property type="molecule type" value="Genomic_DNA"/>
</dbReference>
<dbReference type="GO" id="GO:0005737">
    <property type="term" value="C:cytoplasm"/>
    <property type="evidence" value="ECO:0007669"/>
    <property type="project" value="TreeGrafter"/>
</dbReference>
<evidence type="ECO:0000256" key="2">
    <source>
        <dbReference type="ARBA" id="ARBA00022801"/>
    </source>
</evidence>
<evidence type="ECO:0000313" key="7">
    <source>
        <dbReference type="EMBL" id="NOT33485.1"/>
    </source>
</evidence>
<dbReference type="PANTHER" id="PTHR42909:SF1">
    <property type="entry name" value="CARBOHYDRATE KINASE PFKB DOMAIN-CONTAINING PROTEIN"/>
    <property type="match status" value="1"/>
</dbReference>
<keyword evidence="1 6" id="KW-0479">Metal-binding</keyword>
<feature type="active site" description="Nucleophile" evidence="6">
    <location>
        <position position="159"/>
    </location>
</feature>
<reference evidence="7 8" key="1">
    <citation type="submission" date="2020-04" db="EMBL/GenBank/DDBJ databases">
        <title>Metagenomic profiling of ammonia- and methane-oxidizing microorganisms in a Dutch drinking water treatment plant.</title>
        <authorList>
            <person name="Poghosyan L."/>
            <person name="Leucker S."/>
        </authorList>
    </citation>
    <scope>NUCLEOTIDE SEQUENCE [LARGE SCALE GENOMIC DNA]</scope>
    <source>
        <strain evidence="7">S-RSF-IL-03</strain>
    </source>
</reference>
<evidence type="ECO:0000256" key="6">
    <source>
        <dbReference type="HAMAP-Rule" id="MF_01876"/>
    </source>
</evidence>
<keyword evidence="2 6" id="KW-0378">Hydrolase</keyword>
<feature type="active site" description="Proton donor" evidence="6">
    <location>
        <position position="25"/>
    </location>
</feature>
<accession>A0A849SNJ9</accession>
<dbReference type="EC" id="4.2.1.70" evidence="6"/>
<comment type="subunit">
    <text evidence="6">Homotrimer.</text>
</comment>
<organism evidence="7 8">
    <name type="scientific">Eiseniibacteriota bacterium</name>
    <dbReference type="NCBI Taxonomy" id="2212470"/>
    <lineage>
        <taxon>Bacteria</taxon>
        <taxon>Candidatus Eiseniibacteriota</taxon>
    </lineage>
</organism>
<dbReference type="AlphaFoldDB" id="A0A849SNJ9"/>
<feature type="binding site" evidence="6">
    <location>
        <begin position="140"/>
        <end position="142"/>
    </location>
    <ligand>
        <name>substrate</name>
    </ligand>
</feature>
<keyword evidence="5 6" id="KW-0326">Glycosidase</keyword>
<feature type="binding site" evidence="6">
    <location>
        <position position="106"/>
    </location>
    <ligand>
        <name>substrate</name>
    </ligand>
</feature>
<dbReference type="Pfam" id="PF04227">
    <property type="entry name" value="Indigoidine_A"/>
    <property type="match status" value="1"/>
</dbReference>
<dbReference type="SUPFAM" id="SSF110581">
    <property type="entry name" value="Indigoidine synthase A-like"/>
    <property type="match status" value="1"/>
</dbReference>
<protein>
    <recommendedName>
        <fullName evidence="6">Pseudouridine-5'-phosphate glycosidase</fullName>
        <shortName evidence="6">PsiMP glycosidase</shortName>
        <ecNumber evidence="6">4.2.1.70</ecNumber>
    </recommendedName>
</protein>
<name>A0A849SNJ9_UNCEI</name>
<dbReference type="Gene3D" id="3.40.1790.10">
    <property type="entry name" value="Indigoidine synthase domain"/>
    <property type="match status" value="1"/>
</dbReference>
<sequence>MTRLIRIAPFVEAALRDHRPVVALETTVVTHGLPEPQGFELAGALEAEIIRHGAVPATIGVLKGCVRVGLSRDELSELAHAPEVAKLNLSNLGAQLAEGGPGSTTVAATMFIAARCGIQVFATGGIGGVHRGESETGDVSADLTALAHHPVAVVCAGAKAVLDLPRTVEALETLGVPILGFGTAEFPAFWRRSSGLPVDRRYDELAPLARAIRAHWELGATSGVVVANPIPEADEMDAALYETALNQALSDARQRQSSGRDVTPFLLDRMRELTGGASVQSNLALLVNNARVAAELAAAIEAVR</sequence>
<dbReference type="InterPro" id="IPR022830">
    <property type="entry name" value="Indigdn_synthA-like"/>
</dbReference>
<comment type="catalytic activity">
    <reaction evidence="6">
        <text>D-ribose 5-phosphate + uracil = psi-UMP + H2O</text>
        <dbReference type="Rhea" id="RHEA:18337"/>
        <dbReference type="ChEBI" id="CHEBI:15377"/>
        <dbReference type="ChEBI" id="CHEBI:17568"/>
        <dbReference type="ChEBI" id="CHEBI:58380"/>
        <dbReference type="ChEBI" id="CHEBI:78346"/>
        <dbReference type="EC" id="4.2.1.70"/>
    </reaction>
</comment>
<comment type="similarity">
    <text evidence="6">Belongs to the pseudouridine-5'-phosphate glycosidase family.</text>
</comment>
<dbReference type="GO" id="GO:0046113">
    <property type="term" value="P:nucleobase catabolic process"/>
    <property type="evidence" value="ECO:0007669"/>
    <property type="project" value="UniProtKB-UniRule"/>
</dbReference>
<evidence type="ECO:0000313" key="8">
    <source>
        <dbReference type="Proteomes" id="UP000580839"/>
    </source>
</evidence>